<name>A0A3Q7J0W4_SOLLC</name>
<sequence>MSSRKLIFSSFGTDHQWFGLRQLVKLLLFRTILKLSFEELITSSLVQDIVGNFFSCCHSGCIFSIFFKIYVVPLLSVDIISIVVYESWLLTNEVFPANLR</sequence>
<protein>
    <submittedName>
        <fullName evidence="1">Uncharacterized protein</fullName>
    </submittedName>
</protein>
<proteinExistence type="predicted"/>
<dbReference type="Proteomes" id="UP000004994">
    <property type="component" value="Chromosome 11"/>
</dbReference>
<dbReference type="Gramene" id="Solyc11g072055.1.1">
    <property type="protein sequence ID" value="Solyc11g072055.1.1"/>
    <property type="gene ID" value="Solyc11g072055.1"/>
</dbReference>
<reference evidence="1" key="1">
    <citation type="journal article" date="2012" name="Nature">
        <title>The tomato genome sequence provides insights into fleshy fruit evolution.</title>
        <authorList>
            <consortium name="Tomato Genome Consortium"/>
        </authorList>
    </citation>
    <scope>NUCLEOTIDE SEQUENCE [LARGE SCALE GENOMIC DNA]</scope>
    <source>
        <strain evidence="1">cv. Heinz 1706</strain>
    </source>
</reference>
<dbReference type="AlphaFoldDB" id="A0A3Q7J0W4"/>
<keyword evidence="2" id="KW-1185">Reference proteome</keyword>
<accession>A0A3Q7J0W4</accession>
<evidence type="ECO:0000313" key="1">
    <source>
        <dbReference type="EnsemblPlants" id="Solyc11g072055.1.1"/>
    </source>
</evidence>
<dbReference type="InParanoid" id="A0A3Q7J0W4"/>
<dbReference type="EnsemblPlants" id="Solyc11g072055.1.1">
    <property type="protein sequence ID" value="Solyc11g072055.1.1"/>
    <property type="gene ID" value="Solyc11g072055.1"/>
</dbReference>
<evidence type="ECO:0000313" key="2">
    <source>
        <dbReference type="Proteomes" id="UP000004994"/>
    </source>
</evidence>
<organism evidence="1">
    <name type="scientific">Solanum lycopersicum</name>
    <name type="common">Tomato</name>
    <name type="synonym">Lycopersicon esculentum</name>
    <dbReference type="NCBI Taxonomy" id="4081"/>
    <lineage>
        <taxon>Eukaryota</taxon>
        <taxon>Viridiplantae</taxon>
        <taxon>Streptophyta</taxon>
        <taxon>Embryophyta</taxon>
        <taxon>Tracheophyta</taxon>
        <taxon>Spermatophyta</taxon>
        <taxon>Magnoliopsida</taxon>
        <taxon>eudicotyledons</taxon>
        <taxon>Gunneridae</taxon>
        <taxon>Pentapetalae</taxon>
        <taxon>asterids</taxon>
        <taxon>lamiids</taxon>
        <taxon>Solanales</taxon>
        <taxon>Solanaceae</taxon>
        <taxon>Solanoideae</taxon>
        <taxon>Solaneae</taxon>
        <taxon>Solanum</taxon>
        <taxon>Solanum subgen. Lycopersicon</taxon>
    </lineage>
</organism>
<reference evidence="1" key="2">
    <citation type="submission" date="2019-01" db="UniProtKB">
        <authorList>
            <consortium name="EnsemblPlants"/>
        </authorList>
    </citation>
    <scope>IDENTIFICATION</scope>
    <source>
        <strain evidence="1">cv. Heinz 1706</strain>
    </source>
</reference>